<keyword evidence="2" id="KW-1185">Reference proteome</keyword>
<gene>
    <name evidence="1" type="ORF">ROSMUCSMR3_00769</name>
</gene>
<evidence type="ECO:0000313" key="2">
    <source>
        <dbReference type="Proteomes" id="UP000192273"/>
    </source>
</evidence>
<evidence type="ECO:0000313" key="1">
    <source>
        <dbReference type="EMBL" id="ARE82268.1"/>
    </source>
</evidence>
<reference evidence="1 2" key="1">
    <citation type="submission" date="2017-03" db="EMBL/GenBank/DDBJ databases">
        <title>Genome Sequence of Roseovarius mucosus strain SMR3 Isolated from a culture of the Diatom Skeletonema marinoi.</title>
        <authorList>
            <person name="Topel M."/>
            <person name="Pinder M."/>
            <person name="Johansson O.N."/>
            <person name="Kourtchenko O."/>
            <person name="Godhe A."/>
            <person name="Clarke A.K."/>
        </authorList>
    </citation>
    <scope>NUCLEOTIDE SEQUENCE [LARGE SCALE GENOMIC DNA]</scope>
    <source>
        <strain evidence="1 2">SMR3</strain>
    </source>
</reference>
<dbReference type="KEGG" id="rmm:ROSMUCSMR3_00769"/>
<dbReference type="EMBL" id="CP020474">
    <property type="protein sequence ID" value="ARE82268.1"/>
    <property type="molecule type" value="Genomic_DNA"/>
</dbReference>
<dbReference type="Proteomes" id="UP000192273">
    <property type="component" value="Chromosome"/>
</dbReference>
<proteinExistence type="predicted"/>
<organism evidence="1 2">
    <name type="scientific">Roseovarius mucosus</name>
    <dbReference type="NCBI Taxonomy" id="215743"/>
    <lineage>
        <taxon>Bacteria</taxon>
        <taxon>Pseudomonadati</taxon>
        <taxon>Pseudomonadota</taxon>
        <taxon>Alphaproteobacteria</taxon>
        <taxon>Rhodobacterales</taxon>
        <taxon>Roseobacteraceae</taxon>
        <taxon>Roseovarius</taxon>
    </lineage>
</organism>
<dbReference type="AlphaFoldDB" id="A0A1V0RKH1"/>
<name>A0A1V0RKH1_9RHOB</name>
<protein>
    <submittedName>
        <fullName evidence="1">Uncharacterized protein</fullName>
    </submittedName>
</protein>
<sequence length="31" mass="3773">MICRTEGFFWDESAEKRAFGPLFYLVDWFPN</sequence>
<accession>A0A1V0RKH1</accession>